<feature type="compositionally biased region" description="Gly residues" evidence="9">
    <location>
        <begin position="266"/>
        <end position="279"/>
    </location>
</feature>
<evidence type="ECO:0000256" key="9">
    <source>
        <dbReference type="SAM" id="MobiDB-lite"/>
    </source>
</evidence>
<dbReference type="EMBL" id="CZPT02001107">
    <property type="protein sequence ID" value="SCU68903.1"/>
    <property type="molecule type" value="Genomic_DNA"/>
</dbReference>
<dbReference type="PANTHER" id="PTHR22937:SF65">
    <property type="entry name" value="E3 UBIQUITIN-PROTEIN LIGASE ARK2C"/>
    <property type="match status" value="1"/>
</dbReference>
<feature type="region of interest" description="Disordered" evidence="9">
    <location>
        <begin position="69"/>
        <end position="118"/>
    </location>
</feature>
<dbReference type="AlphaFoldDB" id="A0A1G4IAD8"/>
<dbReference type="GO" id="GO:0061630">
    <property type="term" value="F:ubiquitin protein ligase activity"/>
    <property type="evidence" value="ECO:0007669"/>
    <property type="project" value="UniProtKB-EC"/>
</dbReference>
<dbReference type="SMART" id="SM00184">
    <property type="entry name" value="RING"/>
    <property type="match status" value="1"/>
</dbReference>
<dbReference type="GO" id="GO:0008270">
    <property type="term" value="F:zinc ion binding"/>
    <property type="evidence" value="ECO:0007669"/>
    <property type="project" value="UniProtKB-KW"/>
</dbReference>
<dbReference type="PANTHER" id="PTHR22937">
    <property type="entry name" value="E3 UBIQUITIN-PROTEIN LIGASE RNF165"/>
    <property type="match status" value="1"/>
</dbReference>
<dbReference type="GeneID" id="92381464"/>
<protein>
    <recommendedName>
        <fullName evidence="2">RING-type E3 ubiquitin transferase</fullName>
        <ecNumber evidence="2">2.3.2.27</ecNumber>
    </recommendedName>
</protein>
<keyword evidence="7" id="KW-0862">Zinc</keyword>
<dbReference type="CDD" id="cd16454">
    <property type="entry name" value="RING-H2_PA-TM-RING"/>
    <property type="match status" value="1"/>
</dbReference>
<dbReference type="Proteomes" id="UP000195570">
    <property type="component" value="Unassembled WGS sequence"/>
</dbReference>
<name>A0A1G4IAD8_TRYEQ</name>
<keyword evidence="12" id="KW-1185">Reference proteome</keyword>
<dbReference type="VEuPathDB" id="TriTrypDB:TEOVI_000753000"/>
<keyword evidence="4" id="KW-0479">Metal-binding</keyword>
<evidence type="ECO:0000256" key="6">
    <source>
        <dbReference type="ARBA" id="ARBA00022786"/>
    </source>
</evidence>
<evidence type="ECO:0000313" key="12">
    <source>
        <dbReference type="Proteomes" id="UP000195570"/>
    </source>
</evidence>
<accession>A0A1G4IAD8</accession>
<dbReference type="Pfam" id="PF13639">
    <property type="entry name" value="zf-RING_2"/>
    <property type="match status" value="1"/>
</dbReference>
<dbReference type="InterPro" id="IPR001841">
    <property type="entry name" value="Znf_RING"/>
</dbReference>
<evidence type="ECO:0000259" key="10">
    <source>
        <dbReference type="PROSITE" id="PS50089"/>
    </source>
</evidence>
<sequence length="387" mass="42497">MSFFRGLNFSNMNDGVDWENAVPPHITAQRNIERAALRNAAPRRAMLMDWPLPEDMGAPTVAERRLVQSTASPGSGAPDVRRATRVPELREVRQESERRSLNRSHPNSHHTQLRPQTSQQLVRADGNIFSALSGIANEMLQAQLSMVSAFNDFFSEGRSDAMNAMGGTASARVLHGNEVTSVTQQRSVQRGPNSGVQVRRVMVAAQSVNGQRPQVAVQVDEWSGPPATRTRNNNRSGSDFDIITGVPRRILYISSSDEGTGRGDPRGGNGNGSRGAGGGWEIDDFSYENLLRLDDNAEKTGLPEAQLRGLKRTTYNAAKRSGATRRGNANPDNAEKCPVCLEQLVDGAEVHEIACGHVSHHSCIIPWLRRSNCCPTCRYEIPRLKKR</sequence>
<evidence type="ECO:0000256" key="5">
    <source>
        <dbReference type="ARBA" id="ARBA00022771"/>
    </source>
</evidence>
<evidence type="ECO:0000313" key="11">
    <source>
        <dbReference type="EMBL" id="SCU68903.1"/>
    </source>
</evidence>
<evidence type="ECO:0000256" key="2">
    <source>
        <dbReference type="ARBA" id="ARBA00012483"/>
    </source>
</evidence>
<reference evidence="11" key="1">
    <citation type="submission" date="2016-09" db="EMBL/GenBank/DDBJ databases">
        <authorList>
            <person name="Hebert L."/>
            <person name="Moumen B."/>
        </authorList>
    </citation>
    <scope>NUCLEOTIDE SEQUENCE [LARGE SCALE GENOMIC DNA]</scope>
    <source>
        <strain evidence="11">OVI</strain>
    </source>
</reference>
<keyword evidence="5 8" id="KW-0863">Zinc-finger</keyword>
<feature type="region of interest" description="Disordered" evidence="9">
    <location>
        <begin position="255"/>
        <end position="279"/>
    </location>
</feature>
<keyword evidence="6" id="KW-0833">Ubl conjugation pathway</keyword>
<gene>
    <name evidence="11" type="ORF">TEOVI_000753000</name>
</gene>
<dbReference type="Gene3D" id="3.30.40.10">
    <property type="entry name" value="Zinc/RING finger domain, C3HC4 (zinc finger)"/>
    <property type="match status" value="1"/>
</dbReference>
<evidence type="ECO:0000256" key="4">
    <source>
        <dbReference type="ARBA" id="ARBA00022723"/>
    </source>
</evidence>
<dbReference type="PROSITE" id="PS50089">
    <property type="entry name" value="ZF_RING_2"/>
    <property type="match status" value="1"/>
</dbReference>
<proteinExistence type="predicted"/>
<feature type="domain" description="RING-type" evidence="10">
    <location>
        <begin position="337"/>
        <end position="378"/>
    </location>
</feature>
<dbReference type="SUPFAM" id="SSF57850">
    <property type="entry name" value="RING/U-box"/>
    <property type="match status" value="1"/>
</dbReference>
<dbReference type="InterPro" id="IPR045191">
    <property type="entry name" value="MBR1/2-like"/>
</dbReference>
<comment type="caution">
    <text evidence="11">The sequence shown here is derived from an EMBL/GenBank/DDBJ whole genome shotgun (WGS) entry which is preliminary data.</text>
</comment>
<evidence type="ECO:0000256" key="7">
    <source>
        <dbReference type="ARBA" id="ARBA00022833"/>
    </source>
</evidence>
<dbReference type="InterPro" id="IPR013083">
    <property type="entry name" value="Znf_RING/FYVE/PHD"/>
</dbReference>
<evidence type="ECO:0000256" key="8">
    <source>
        <dbReference type="PROSITE-ProRule" id="PRU00175"/>
    </source>
</evidence>
<comment type="catalytic activity">
    <reaction evidence="1">
        <text>S-ubiquitinyl-[E2 ubiquitin-conjugating enzyme]-L-cysteine + [acceptor protein]-L-lysine = [E2 ubiquitin-conjugating enzyme]-L-cysteine + N(6)-ubiquitinyl-[acceptor protein]-L-lysine.</text>
        <dbReference type="EC" id="2.3.2.27"/>
    </reaction>
</comment>
<evidence type="ECO:0000256" key="3">
    <source>
        <dbReference type="ARBA" id="ARBA00022679"/>
    </source>
</evidence>
<organism evidence="11 12">
    <name type="scientific">Trypanosoma equiperdum</name>
    <dbReference type="NCBI Taxonomy" id="5694"/>
    <lineage>
        <taxon>Eukaryota</taxon>
        <taxon>Discoba</taxon>
        <taxon>Euglenozoa</taxon>
        <taxon>Kinetoplastea</taxon>
        <taxon>Metakinetoplastina</taxon>
        <taxon>Trypanosomatida</taxon>
        <taxon>Trypanosomatidae</taxon>
        <taxon>Trypanosoma</taxon>
    </lineage>
</organism>
<dbReference type="EC" id="2.3.2.27" evidence="2"/>
<feature type="compositionally biased region" description="Basic and acidic residues" evidence="9">
    <location>
        <begin position="79"/>
        <end position="100"/>
    </location>
</feature>
<dbReference type="RefSeq" id="XP_067079967.1">
    <property type="nucleotide sequence ID" value="XM_067223866.1"/>
</dbReference>
<keyword evidence="3" id="KW-0808">Transferase</keyword>
<evidence type="ECO:0000256" key="1">
    <source>
        <dbReference type="ARBA" id="ARBA00000900"/>
    </source>
</evidence>